<gene>
    <name evidence="2" type="ORF">G5C65_37570</name>
</gene>
<dbReference type="InterPro" id="IPR050237">
    <property type="entry name" value="ATP-dep_AMP-bd_enzyme"/>
</dbReference>
<dbReference type="EMBL" id="JAAKZZ010001000">
    <property type="protein sequence ID" value="NGO73931.1"/>
    <property type="molecule type" value="Genomic_DNA"/>
</dbReference>
<evidence type="ECO:0000313" key="3">
    <source>
        <dbReference type="Proteomes" id="UP000477722"/>
    </source>
</evidence>
<dbReference type="SUPFAM" id="SSF56801">
    <property type="entry name" value="Acetyl-CoA synthetase-like"/>
    <property type="match status" value="1"/>
</dbReference>
<dbReference type="Pfam" id="PF00501">
    <property type="entry name" value="AMP-binding"/>
    <property type="match status" value="1"/>
</dbReference>
<organism evidence="2 3">
    <name type="scientific">Streptomyces boncukensis</name>
    <dbReference type="NCBI Taxonomy" id="2711219"/>
    <lineage>
        <taxon>Bacteria</taxon>
        <taxon>Bacillati</taxon>
        <taxon>Actinomycetota</taxon>
        <taxon>Actinomycetes</taxon>
        <taxon>Kitasatosporales</taxon>
        <taxon>Streptomycetaceae</taxon>
        <taxon>Streptomyces</taxon>
    </lineage>
</organism>
<keyword evidence="3" id="KW-1185">Reference proteome</keyword>
<accession>A0A6G4XBA0</accession>
<dbReference type="Proteomes" id="UP000477722">
    <property type="component" value="Unassembled WGS sequence"/>
</dbReference>
<evidence type="ECO:0000313" key="2">
    <source>
        <dbReference type="EMBL" id="NGO73931.1"/>
    </source>
</evidence>
<protein>
    <submittedName>
        <fullName evidence="2">AMP-binding protein</fullName>
    </submittedName>
</protein>
<sequence length="148" mass="15461">MATGPPLSALADLLGVERVDGLLRRAAATAPGRTAVRWADGALSYAELDELSDRYAARLRALHGAPPGVVALTTDLDAHFAPAFFGILRSGGVPALVNPLLREDGLAHVLGISAARAAVAPPGLYERLSAVRERLPELAHLVPTHRAP</sequence>
<dbReference type="PANTHER" id="PTHR43767">
    <property type="entry name" value="LONG-CHAIN-FATTY-ACID--COA LIGASE"/>
    <property type="match status" value="1"/>
</dbReference>
<dbReference type="PANTHER" id="PTHR43767:SF1">
    <property type="entry name" value="NONRIBOSOMAL PEPTIDE SYNTHASE PES1 (EUROFUNG)-RELATED"/>
    <property type="match status" value="1"/>
</dbReference>
<feature type="non-terminal residue" evidence="2">
    <location>
        <position position="148"/>
    </location>
</feature>
<dbReference type="RefSeq" id="WP_165303524.1">
    <property type="nucleotide sequence ID" value="NZ_JAAKZZ010001000.1"/>
</dbReference>
<evidence type="ECO:0000259" key="1">
    <source>
        <dbReference type="Pfam" id="PF00501"/>
    </source>
</evidence>
<feature type="domain" description="AMP-dependent synthetase/ligase" evidence="1">
    <location>
        <begin position="23"/>
        <end position="126"/>
    </location>
</feature>
<dbReference type="Gene3D" id="3.40.50.12780">
    <property type="entry name" value="N-terminal domain of ligase-like"/>
    <property type="match status" value="1"/>
</dbReference>
<comment type="caution">
    <text evidence="2">The sequence shown here is derived from an EMBL/GenBank/DDBJ whole genome shotgun (WGS) entry which is preliminary data.</text>
</comment>
<name>A0A6G4XBA0_9ACTN</name>
<dbReference type="AlphaFoldDB" id="A0A6G4XBA0"/>
<proteinExistence type="predicted"/>
<dbReference type="InterPro" id="IPR042099">
    <property type="entry name" value="ANL_N_sf"/>
</dbReference>
<dbReference type="InterPro" id="IPR000873">
    <property type="entry name" value="AMP-dep_synth/lig_dom"/>
</dbReference>
<reference evidence="2 3" key="1">
    <citation type="submission" date="2020-02" db="EMBL/GenBank/DDBJ databases">
        <title>Whole-genome analyses of novel actinobacteria.</title>
        <authorList>
            <person name="Sahin N."/>
            <person name="Tatar D."/>
        </authorList>
    </citation>
    <scope>NUCLEOTIDE SEQUENCE [LARGE SCALE GENOMIC DNA]</scope>
    <source>
        <strain evidence="2 3">SB3404</strain>
    </source>
</reference>